<protein>
    <recommendedName>
        <fullName evidence="5">Protein RCR2</fullName>
    </recommendedName>
</protein>
<feature type="compositionally biased region" description="Polar residues" evidence="1">
    <location>
        <begin position="179"/>
        <end position="190"/>
    </location>
</feature>
<dbReference type="GO" id="GO:0072659">
    <property type="term" value="P:protein localization to plasma membrane"/>
    <property type="evidence" value="ECO:0007669"/>
    <property type="project" value="EnsemblFungi"/>
</dbReference>
<feature type="transmembrane region" description="Helical" evidence="2">
    <location>
        <begin position="35"/>
        <end position="55"/>
    </location>
</feature>
<dbReference type="RefSeq" id="XP_001647157.1">
    <property type="nucleotide sequence ID" value="XM_001647107.1"/>
</dbReference>
<name>A7TEJ2_VANPO</name>
<reference evidence="3 4" key="1">
    <citation type="journal article" date="2007" name="Proc. Natl. Acad. Sci. U.S.A.">
        <title>Independent sorting-out of thousands of duplicated gene pairs in two yeast species descended from a whole-genome duplication.</title>
        <authorList>
            <person name="Scannell D.R."/>
            <person name="Frank A.C."/>
            <person name="Conant G.C."/>
            <person name="Byrne K.P."/>
            <person name="Woolfit M."/>
            <person name="Wolfe K.H."/>
        </authorList>
    </citation>
    <scope>NUCLEOTIDE SEQUENCE [LARGE SCALE GENOMIC DNA]</scope>
    <source>
        <strain evidence="4">ATCC 22028 / DSM 70294 / BCRC 21397 / CBS 2163 / NBRC 10782 / NRRL Y-8283 / UCD 57-17</strain>
    </source>
</reference>
<dbReference type="GO" id="GO:0006033">
    <property type="term" value="P:chitin localization"/>
    <property type="evidence" value="ECO:0007669"/>
    <property type="project" value="EnsemblFungi"/>
</dbReference>
<dbReference type="KEGG" id="vpo:Kpol_1036p42"/>
<dbReference type="InParanoid" id="A7TEJ2"/>
<dbReference type="EMBL" id="DS480380">
    <property type="protein sequence ID" value="EDO19299.1"/>
    <property type="molecule type" value="Genomic_DNA"/>
</dbReference>
<keyword evidence="2" id="KW-0472">Membrane</keyword>
<dbReference type="PANTHER" id="PTHR28187">
    <property type="entry name" value="PROTEIN RCR1-RELATED"/>
    <property type="match status" value="1"/>
</dbReference>
<gene>
    <name evidence="3" type="ORF">Kpol_1036p42</name>
</gene>
<evidence type="ECO:0000313" key="3">
    <source>
        <dbReference type="EMBL" id="EDO19299.1"/>
    </source>
</evidence>
<evidence type="ECO:0000256" key="1">
    <source>
        <dbReference type="SAM" id="MobiDB-lite"/>
    </source>
</evidence>
<dbReference type="GO" id="GO:0016192">
    <property type="term" value="P:vesicle-mediated transport"/>
    <property type="evidence" value="ECO:0007669"/>
    <property type="project" value="EnsemblFungi"/>
</dbReference>
<dbReference type="Pfam" id="PF12273">
    <property type="entry name" value="RCR"/>
    <property type="match status" value="1"/>
</dbReference>
<dbReference type="GO" id="GO:0005886">
    <property type="term" value="C:plasma membrane"/>
    <property type="evidence" value="ECO:0007669"/>
    <property type="project" value="EnsemblFungi"/>
</dbReference>
<keyword evidence="2" id="KW-0812">Transmembrane</keyword>
<dbReference type="OrthoDB" id="4088875at2759"/>
<dbReference type="AlphaFoldDB" id="A7TEJ2"/>
<organism evidence="4">
    <name type="scientific">Vanderwaltozyma polyspora (strain ATCC 22028 / DSM 70294 / BCRC 21397 / CBS 2163 / NBRC 10782 / NRRL Y-8283 / UCD 57-17)</name>
    <name type="common">Kluyveromyces polysporus</name>
    <dbReference type="NCBI Taxonomy" id="436907"/>
    <lineage>
        <taxon>Eukaryota</taxon>
        <taxon>Fungi</taxon>
        <taxon>Dikarya</taxon>
        <taxon>Ascomycota</taxon>
        <taxon>Saccharomycotina</taxon>
        <taxon>Saccharomycetes</taxon>
        <taxon>Saccharomycetales</taxon>
        <taxon>Saccharomycetaceae</taxon>
        <taxon>Vanderwaltozyma</taxon>
    </lineage>
</organism>
<dbReference type="PANTHER" id="PTHR28187:SF1">
    <property type="entry name" value="PROTEIN RCR1-RELATED"/>
    <property type="match status" value="1"/>
</dbReference>
<dbReference type="PhylomeDB" id="A7TEJ2"/>
<dbReference type="GO" id="GO:0005789">
    <property type="term" value="C:endoplasmic reticulum membrane"/>
    <property type="evidence" value="ECO:0007669"/>
    <property type="project" value="EnsemblFungi"/>
</dbReference>
<dbReference type="eggNOG" id="ENOG502S2K8">
    <property type="taxonomic scope" value="Eukaryota"/>
</dbReference>
<proteinExistence type="predicted"/>
<evidence type="ECO:0008006" key="5">
    <source>
        <dbReference type="Google" id="ProtNLM"/>
    </source>
</evidence>
<keyword evidence="2" id="KW-1133">Transmembrane helix</keyword>
<keyword evidence="4" id="KW-1185">Reference proteome</keyword>
<evidence type="ECO:0000313" key="4">
    <source>
        <dbReference type="Proteomes" id="UP000000267"/>
    </source>
</evidence>
<feature type="region of interest" description="Disordered" evidence="1">
    <location>
        <begin position="177"/>
        <end position="224"/>
    </location>
</feature>
<accession>A7TEJ2</accession>
<dbReference type="GeneID" id="5547635"/>
<evidence type="ECO:0000256" key="2">
    <source>
        <dbReference type="SAM" id="Phobius"/>
    </source>
</evidence>
<dbReference type="HOGENOM" id="CLU_078289_2_0_1"/>
<dbReference type="GO" id="GO:0043495">
    <property type="term" value="F:protein-membrane adaptor activity"/>
    <property type="evidence" value="ECO:0007669"/>
    <property type="project" value="EnsemblFungi"/>
</dbReference>
<dbReference type="InterPro" id="IPR020999">
    <property type="entry name" value="Chitin_synth_reg_RCR"/>
</dbReference>
<sequence length="224" mass="24918">MSPINHSNGCLGVLDKRDTVWYGWGDGSGWEWGRWILFALFGLALIVFLISTLLINRRRSQTGRAPIRGTAWLTPPTYRQSQREYNGNSGRVVEDFVPTYTEKANTEDLGHFNQRGEFIPNEEAEYVAPPVLDSEMNRQPMNGHDQSIPVPPPAVVHDGDSSEFDFDRQFRRDTTFTTASNSITNNNLNHIDSEPSDPSSSGGLAFSVATSSGKLSATEKVHET</sequence>
<dbReference type="Proteomes" id="UP000000267">
    <property type="component" value="Unassembled WGS sequence"/>
</dbReference>